<dbReference type="InterPro" id="IPR036322">
    <property type="entry name" value="WD40_repeat_dom_sf"/>
</dbReference>
<accession>A0ABD6F207</accession>
<sequence length="70" mass="7640">MKGTQKRMSTKHEISCMCVLGKQVIVGTMGGQLLFYSIVDGQLMVEVNAHARQVTALASAFESSQVTVYM</sequence>
<evidence type="ECO:0000313" key="1">
    <source>
        <dbReference type="EMBL" id="MFH4982995.1"/>
    </source>
</evidence>
<keyword evidence="2" id="KW-1185">Reference proteome</keyword>
<dbReference type="Proteomes" id="UP001608902">
    <property type="component" value="Unassembled WGS sequence"/>
</dbReference>
<dbReference type="AlphaFoldDB" id="A0ABD6F207"/>
<comment type="caution">
    <text evidence="1">The sequence shown here is derived from an EMBL/GenBank/DDBJ whole genome shotgun (WGS) entry which is preliminary data.</text>
</comment>
<dbReference type="SUPFAM" id="SSF50978">
    <property type="entry name" value="WD40 repeat-like"/>
    <property type="match status" value="1"/>
</dbReference>
<reference evidence="1 2" key="1">
    <citation type="submission" date="2024-08" db="EMBL/GenBank/DDBJ databases">
        <title>Gnathostoma spinigerum genome.</title>
        <authorList>
            <person name="Gonzalez-Bertolin B."/>
            <person name="Monzon S."/>
            <person name="Zaballos A."/>
            <person name="Jimenez P."/>
            <person name="Dekumyoy P."/>
            <person name="Varona S."/>
            <person name="Cuesta I."/>
            <person name="Sumanam S."/>
            <person name="Adisakwattana P."/>
            <person name="Gasser R.B."/>
            <person name="Hernandez-Gonzalez A."/>
            <person name="Young N.D."/>
            <person name="Perteguer M.J."/>
        </authorList>
    </citation>
    <scope>NUCLEOTIDE SEQUENCE [LARGE SCALE GENOMIC DNA]</scope>
    <source>
        <strain evidence="1">AL3</strain>
        <tissue evidence="1">Liver</tissue>
    </source>
</reference>
<gene>
    <name evidence="1" type="ORF">AB6A40_009704</name>
</gene>
<organism evidence="1 2">
    <name type="scientific">Gnathostoma spinigerum</name>
    <dbReference type="NCBI Taxonomy" id="75299"/>
    <lineage>
        <taxon>Eukaryota</taxon>
        <taxon>Metazoa</taxon>
        <taxon>Ecdysozoa</taxon>
        <taxon>Nematoda</taxon>
        <taxon>Chromadorea</taxon>
        <taxon>Rhabditida</taxon>
        <taxon>Spirurina</taxon>
        <taxon>Gnathostomatomorpha</taxon>
        <taxon>Gnathostomatoidea</taxon>
        <taxon>Gnathostomatidae</taxon>
        <taxon>Gnathostoma</taxon>
    </lineage>
</organism>
<protein>
    <submittedName>
        <fullName evidence="1">Uncharacterized protein</fullName>
    </submittedName>
</protein>
<dbReference type="EMBL" id="JBGFUD010010742">
    <property type="protein sequence ID" value="MFH4982995.1"/>
    <property type="molecule type" value="Genomic_DNA"/>
</dbReference>
<evidence type="ECO:0000313" key="2">
    <source>
        <dbReference type="Proteomes" id="UP001608902"/>
    </source>
</evidence>
<name>A0ABD6F207_9BILA</name>
<proteinExistence type="predicted"/>